<evidence type="ECO:0000256" key="3">
    <source>
        <dbReference type="ARBA" id="ARBA00022982"/>
    </source>
</evidence>
<comment type="function">
    <text evidence="1">Has a glutathione-disulfide oxidoreductase activity in the presence of NADPH and glutathione reductase. Reduces low molecular weight disulfides and proteins.</text>
</comment>
<dbReference type="NCBIfam" id="TIGR02180">
    <property type="entry name" value="GRX_euk"/>
    <property type="match status" value="1"/>
</dbReference>
<name>E4XBE4_OIKDI</name>
<dbReference type="InterPro" id="IPR002109">
    <property type="entry name" value="Glutaredoxin"/>
</dbReference>
<accession>E4XBE4</accession>
<keyword evidence="2" id="KW-0813">Transport</keyword>
<dbReference type="FunCoup" id="E4XBE4">
    <property type="interactions" value="34"/>
</dbReference>
<dbReference type="InParanoid" id="E4XBE4"/>
<dbReference type="EMBL" id="FN653034">
    <property type="protein sequence ID" value="CBY08919.1"/>
    <property type="molecule type" value="Genomic_DNA"/>
</dbReference>
<dbReference type="Gene3D" id="3.40.30.10">
    <property type="entry name" value="Glutaredoxin"/>
    <property type="match status" value="1"/>
</dbReference>
<evidence type="ECO:0000256" key="1">
    <source>
        <dbReference type="ARBA" id="ARBA00002549"/>
    </source>
</evidence>
<gene>
    <name evidence="5" type="ORF">GSOID_T00006444001</name>
</gene>
<sequence>MMFSKNSCPFCTKAKEALKSVGASFEVMEIENRSDMAAIQDYLKTLTGARSVPRVFINGKFYGGGDETSAGAKNGDLAKKIAQ</sequence>
<keyword evidence="3" id="KW-0249">Electron transport</keyword>
<dbReference type="AlphaFoldDB" id="E4XBE4"/>
<protein>
    <recommendedName>
        <fullName evidence="4">Glutaredoxin domain-containing protein</fullName>
    </recommendedName>
</protein>
<dbReference type="GO" id="GO:0015038">
    <property type="term" value="F:glutathione disulfide oxidoreductase activity"/>
    <property type="evidence" value="ECO:0007669"/>
    <property type="project" value="TreeGrafter"/>
</dbReference>
<dbReference type="PROSITE" id="PS51354">
    <property type="entry name" value="GLUTAREDOXIN_2"/>
    <property type="match status" value="1"/>
</dbReference>
<evidence type="ECO:0000256" key="2">
    <source>
        <dbReference type="ARBA" id="ARBA00022448"/>
    </source>
</evidence>
<dbReference type="InterPro" id="IPR011899">
    <property type="entry name" value="Glutaredoxin_euk/vir"/>
</dbReference>
<proteinExistence type="predicted"/>
<dbReference type="InterPro" id="IPR011767">
    <property type="entry name" value="GLR_AS"/>
</dbReference>
<dbReference type="PANTHER" id="PTHR45694:SF18">
    <property type="entry name" value="GLUTAREDOXIN-1-RELATED"/>
    <property type="match status" value="1"/>
</dbReference>
<dbReference type="PANTHER" id="PTHR45694">
    <property type="entry name" value="GLUTAREDOXIN 2"/>
    <property type="match status" value="1"/>
</dbReference>
<dbReference type="Proteomes" id="UP000001307">
    <property type="component" value="Unassembled WGS sequence"/>
</dbReference>
<keyword evidence="6" id="KW-1185">Reference proteome</keyword>
<dbReference type="CDD" id="cd03419">
    <property type="entry name" value="GRX_GRXh_1_2_like"/>
    <property type="match status" value="1"/>
</dbReference>
<reference evidence="5" key="1">
    <citation type="journal article" date="2010" name="Science">
        <title>Plasticity of animal genome architecture unmasked by rapid evolution of a pelagic tunicate.</title>
        <authorList>
            <person name="Denoeud F."/>
            <person name="Henriet S."/>
            <person name="Mungpakdee S."/>
            <person name="Aury J.M."/>
            <person name="Da Silva C."/>
            <person name="Brinkmann H."/>
            <person name="Mikhaleva J."/>
            <person name="Olsen L.C."/>
            <person name="Jubin C."/>
            <person name="Canestro C."/>
            <person name="Bouquet J.M."/>
            <person name="Danks G."/>
            <person name="Poulain J."/>
            <person name="Campsteijn C."/>
            <person name="Adamski M."/>
            <person name="Cross I."/>
            <person name="Yadetie F."/>
            <person name="Muffato M."/>
            <person name="Louis A."/>
            <person name="Butcher S."/>
            <person name="Tsagkogeorga G."/>
            <person name="Konrad A."/>
            <person name="Singh S."/>
            <person name="Jensen M.F."/>
            <person name="Cong E.H."/>
            <person name="Eikeseth-Otteraa H."/>
            <person name="Noel B."/>
            <person name="Anthouard V."/>
            <person name="Porcel B.M."/>
            <person name="Kachouri-Lafond R."/>
            <person name="Nishino A."/>
            <person name="Ugolini M."/>
            <person name="Chourrout P."/>
            <person name="Nishida H."/>
            <person name="Aasland R."/>
            <person name="Huzurbazar S."/>
            <person name="Westhof E."/>
            <person name="Delsuc F."/>
            <person name="Lehrach H."/>
            <person name="Reinhardt R."/>
            <person name="Weissenbach J."/>
            <person name="Roy S.W."/>
            <person name="Artiguenave F."/>
            <person name="Postlethwait J.H."/>
            <person name="Manak J.R."/>
            <person name="Thompson E.M."/>
            <person name="Jaillon O."/>
            <person name="Du Pasquier L."/>
            <person name="Boudinot P."/>
            <person name="Liberles D.A."/>
            <person name="Volff J.N."/>
            <person name="Philippe H."/>
            <person name="Lenhard B."/>
            <person name="Roest Crollius H."/>
            <person name="Wincker P."/>
            <person name="Chourrout D."/>
        </authorList>
    </citation>
    <scope>NUCLEOTIDE SEQUENCE [LARGE SCALE GENOMIC DNA]</scope>
</reference>
<dbReference type="InterPro" id="IPR036249">
    <property type="entry name" value="Thioredoxin-like_sf"/>
</dbReference>
<feature type="domain" description="Glutaredoxin" evidence="4">
    <location>
        <begin position="1"/>
        <end position="61"/>
    </location>
</feature>
<dbReference type="PROSITE" id="PS00195">
    <property type="entry name" value="GLUTAREDOXIN_1"/>
    <property type="match status" value="1"/>
</dbReference>
<dbReference type="GO" id="GO:0034599">
    <property type="term" value="P:cellular response to oxidative stress"/>
    <property type="evidence" value="ECO:0007669"/>
    <property type="project" value="TreeGrafter"/>
</dbReference>
<dbReference type="SUPFAM" id="SSF52833">
    <property type="entry name" value="Thioredoxin-like"/>
    <property type="match status" value="1"/>
</dbReference>
<evidence type="ECO:0000313" key="6">
    <source>
        <dbReference type="Proteomes" id="UP000001307"/>
    </source>
</evidence>
<dbReference type="Pfam" id="PF00462">
    <property type="entry name" value="Glutaredoxin"/>
    <property type="match status" value="1"/>
</dbReference>
<dbReference type="OrthoDB" id="418495at2759"/>
<evidence type="ECO:0000313" key="5">
    <source>
        <dbReference type="EMBL" id="CBY08919.1"/>
    </source>
</evidence>
<evidence type="ECO:0000259" key="4">
    <source>
        <dbReference type="Pfam" id="PF00462"/>
    </source>
</evidence>
<dbReference type="GO" id="GO:0005737">
    <property type="term" value="C:cytoplasm"/>
    <property type="evidence" value="ECO:0007669"/>
    <property type="project" value="TreeGrafter"/>
</dbReference>
<organism evidence="5">
    <name type="scientific">Oikopleura dioica</name>
    <name type="common">Tunicate</name>
    <dbReference type="NCBI Taxonomy" id="34765"/>
    <lineage>
        <taxon>Eukaryota</taxon>
        <taxon>Metazoa</taxon>
        <taxon>Chordata</taxon>
        <taxon>Tunicata</taxon>
        <taxon>Appendicularia</taxon>
        <taxon>Copelata</taxon>
        <taxon>Oikopleuridae</taxon>
        <taxon>Oikopleura</taxon>
    </lineage>
</organism>